<dbReference type="EMBL" id="SRHE01000045">
    <property type="protein sequence ID" value="TWW11787.1"/>
    <property type="molecule type" value="Genomic_DNA"/>
</dbReference>
<dbReference type="Pfam" id="PF12006">
    <property type="entry name" value="DUF3500"/>
    <property type="match status" value="1"/>
</dbReference>
<evidence type="ECO:0008006" key="4">
    <source>
        <dbReference type="Google" id="ProtNLM"/>
    </source>
</evidence>
<dbReference type="AlphaFoldDB" id="A0A5C6MBQ4"/>
<evidence type="ECO:0000313" key="2">
    <source>
        <dbReference type="EMBL" id="TWW11787.1"/>
    </source>
</evidence>
<reference evidence="2 3" key="2">
    <citation type="submission" date="2019-08" db="EMBL/GenBank/DDBJ databases">
        <authorList>
            <person name="Henke P."/>
        </authorList>
    </citation>
    <scope>NUCLEOTIDE SEQUENCE [LARGE SCALE GENOMIC DNA]</scope>
    <source>
        <strain evidence="2">Phe10_nw2017</strain>
    </source>
</reference>
<keyword evidence="3" id="KW-1185">Reference proteome</keyword>
<feature type="signal peptide" evidence="1">
    <location>
        <begin position="1"/>
        <end position="17"/>
    </location>
</feature>
<protein>
    <recommendedName>
        <fullName evidence="4">DUF3500 domain-containing protein</fullName>
    </recommendedName>
</protein>
<proteinExistence type="predicted"/>
<comment type="caution">
    <text evidence="2">The sequence shown here is derived from an EMBL/GenBank/DDBJ whole genome shotgun (WGS) entry which is preliminary data.</text>
</comment>
<evidence type="ECO:0000313" key="3">
    <source>
        <dbReference type="Proteomes" id="UP000321083"/>
    </source>
</evidence>
<organism evidence="2 3">
    <name type="scientific">Planctomyces bekefii</name>
    <dbReference type="NCBI Taxonomy" id="1653850"/>
    <lineage>
        <taxon>Bacteria</taxon>
        <taxon>Pseudomonadati</taxon>
        <taxon>Planctomycetota</taxon>
        <taxon>Planctomycetia</taxon>
        <taxon>Planctomycetales</taxon>
        <taxon>Planctomycetaceae</taxon>
        <taxon>Planctomyces</taxon>
    </lineage>
</organism>
<keyword evidence="1" id="KW-0732">Signal</keyword>
<dbReference type="InterPro" id="IPR021889">
    <property type="entry name" value="DUF3500"/>
</dbReference>
<dbReference type="InterPro" id="IPR006311">
    <property type="entry name" value="TAT_signal"/>
</dbReference>
<accession>A0A5C6MBQ4</accession>
<evidence type="ECO:0000256" key="1">
    <source>
        <dbReference type="SAM" id="SignalP"/>
    </source>
</evidence>
<dbReference type="PROSITE" id="PS51318">
    <property type="entry name" value="TAT"/>
    <property type="match status" value="1"/>
</dbReference>
<reference evidence="2 3" key="1">
    <citation type="submission" date="2019-08" db="EMBL/GenBank/DDBJ databases">
        <title>100 year-old enigma solved: identification of Planctomyces bekefii, the type genus and species of the phylum Planctomycetes.</title>
        <authorList>
            <person name="Svetlana D.N."/>
            <person name="Overmann J."/>
        </authorList>
    </citation>
    <scope>NUCLEOTIDE SEQUENCE [LARGE SCALE GENOMIC DNA]</scope>
    <source>
        <strain evidence="2">Phe10_nw2017</strain>
    </source>
</reference>
<feature type="chain" id="PRO_5022892585" description="DUF3500 domain-containing protein" evidence="1">
    <location>
        <begin position="18"/>
        <end position="331"/>
    </location>
</feature>
<sequence length="331" mass="37644">MFALPRRSFLAAAASTAAGLVLPNSTVRSVAATTVAAFSSDPLPLRLYKSLSDEQRAKVCLPADHPRRQYVSNWWYIHPDYRIPATFNQDQQELIQRIFDSLHSSEYLADVKKQVRIDQYGQAKNAPAAGFFGAPDSPDFEFLYTGHHVTHRCSGLTDQGQGFGGAPIFYGHYPHSEENMRDNFNEASDHPGNPYWYQGRIFNEFVRGLTAEQQQQGLVSAEPRSEDPERVIQKSAPAHGLACSSLSADQKQLFLDTMKRMLAMFRADDVVATMQTIQERGLVDQLHVSWFAGRYDIGNDRVWDTWQIESPEMVWYFRGQPHIHAYFHLKK</sequence>
<dbReference type="Proteomes" id="UP000321083">
    <property type="component" value="Unassembled WGS sequence"/>
</dbReference>
<gene>
    <name evidence="2" type="ORF">E3A20_04030</name>
</gene>
<name>A0A5C6MBQ4_9PLAN</name>